<dbReference type="InterPro" id="IPR038352">
    <property type="entry name" value="Imelysin_sf"/>
</dbReference>
<organism evidence="7 8">
    <name type="scientific">Actinacidiphila rubida</name>
    <dbReference type="NCBI Taxonomy" id="310780"/>
    <lineage>
        <taxon>Bacteria</taxon>
        <taxon>Bacillati</taxon>
        <taxon>Actinomycetota</taxon>
        <taxon>Actinomycetes</taxon>
        <taxon>Kitasatosporales</taxon>
        <taxon>Streptomycetaceae</taxon>
        <taxon>Actinacidiphila</taxon>
    </lineage>
</organism>
<accession>A0A1H8RNV8</accession>
<comment type="similarity">
    <text evidence="2">Belongs to the EfeM/EfeO family.</text>
</comment>
<dbReference type="InterPro" id="IPR050894">
    <property type="entry name" value="EfeM/EfeO_iron_uptake"/>
</dbReference>
<keyword evidence="5" id="KW-0812">Transmembrane</keyword>
<keyword evidence="3" id="KW-0732">Signal</keyword>
<evidence type="ECO:0000313" key="8">
    <source>
        <dbReference type="Proteomes" id="UP000181951"/>
    </source>
</evidence>
<feature type="transmembrane region" description="Helical" evidence="5">
    <location>
        <begin position="63"/>
        <end position="84"/>
    </location>
</feature>
<comment type="subcellular location">
    <subcellularLocation>
        <location evidence="1">Cell envelope</location>
    </subcellularLocation>
</comment>
<evidence type="ECO:0000256" key="5">
    <source>
        <dbReference type="SAM" id="Phobius"/>
    </source>
</evidence>
<evidence type="ECO:0000256" key="2">
    <source>
        <dbReference type="ARBA" id="ARBA00005989"/>
    </source>
</evidence>
<evidence type="ECO:0000256" key="3">
    <source>
        <dbReference type="ARBA" id="ARBA00022729"/>
    </source>
</evidence>
<evidence type="ECO:0000256" key="4">
    <source>
        <dbReference type="SAM" id="MobiDB-lite"/>
    </source>
</evidence>
<evidence type="ECO:0000313" key="7">
    <source>
        <dbReference type="EMBL" id="SEO68055.1"/>
    </source>
</evidence>
<dbReference type="EMBL" id="FODD01000036">
    <property type="protein sequence ID" value="SEO68055.1"/>
    <property type="molecule type" value="Genomic_DNA"/>
</dbReference>
<feature type="region of interest" description="Disordered" evidence="4">
    <location>
        <begin position="87"/>
        <end position="126"/>
    </location>
</feature>
<name>A0A1H8RNV8_9ACTN</name>
<feature type="region of interest" description="Disordered" evidence="4">
    <location>
        <begin position="1"/>
        <end position="55"/>
    </location>
</feature>
<sequence length="462" mass="47413">MLSMSGANEPLQRHPEAGVSAESDSDPSATAAAPDPARAAEADGEPGAITAAAPPRTRVPRTIGLAAGAVVAVAAVVTVAVLAGGGHDGDGDGKGGQGGTATPAADGLPHTAVEVSTGSCGRGWTSPHPGTQVFDLHNSGSGASEVYLADPASGRLFGELEGLAPGTTRQMLVDLGSGTYAFKCLQEDTDAITGPKVTVPGSTPRGPSTLPVTEHDLIPPTLAYQQWIGARAGDLARGTAALEADIDGGDLAAAKRDWLSAHLVYERMGAAYGTFGDADGVINGTAARTPGAVRDPSFTGFHRVEYGLWHGESAASLKAPAAGLDSAARALRDGWSQARMDPADMGLRAHEIIENTEQFELTGRTDYGSGTSLATARANLDGTREILSRLRPLLTPRDPAVPQLDAALDRLQHALDAAGKGGTWTPLDRLGQAQRERINADTGDLLEQLAPVAAIFDVRRTA</sequence>
<keyword evidence="5" id="KW-0472">Membrane</keyword>
<reference evidence="7 8" key="1">
    <citation type="submission" date="2016-10" db="EMBL/GenBank/DDBJ databases">
        <authorList>
            <person name="de Groot N.N."/>
        </authorList>
    </citation>
    <scope>NUCLEOTIDE SEQUENCE [LARGE SCALE GENOMIC DNA]</scope>
    <source>
        <strain evidence="7 8">CGMCC 4.2026</strain>
    </source>
</reference>
<keyword evidence="5" id="KW-1133">Transmembrane helix</keyword>
<dbReference type="PANTHER" id="PTHR39192:SF1">
    <property type="entry name" value="IRON UPTAKE SYSTEM COMPONENT EFEO"/>
    <property type="match status" value="1"/>
</dbReference>
<feature type="compositionally biased region" description="Low complexity" evidence="4">
    <location>
        <begin position="20"/>
        <end position="39"/>
    </location>
</feature>
<dbReference type="Proteomes" id="UP000181951">
    <property type="component" value="Unassembled WGS sequence"/>
</dbReference>
<dbReference type="GO" id="GO:0030313">
    <property type="term" value="C:cell envelope"/>
    <property type="evidence" value="ECO:0007669"/>
    <property type="project" value="UniProtKB-SubCell"/>
</dbReference>
<dbReference type="Pfam" id="PF09375">
    <property type="entry name" value="Peptidase_M75"/>
    <property type="match status" value="1"/>
</dbReference>
<dbReference type="InterPro" id="IPR034981">
    <property type="entry name" value="Imelysin-like_EfeO/Algp7"/>
</dbReference>
<evidence type="ECO:0000256" key="1">
    <source>
        <dbReference type="ARBA" id="ARBA00004196"/>
    </source>
</evidence>
<gene>
    <name evidence="7" type="ORF">SAMN05216267_10364</name>
</gene>
<proteinExistence type="inferred from homology"/>
<feature type="domain" description="Imelysin-like" evidence="6">
    <location>
        <begin position="223"/>
        <end position="450"/>
    </location>
</feature>
<dbReference type="AlphaFoldDB" id="A0A1H8RNV8"/>
<dbReference type="Gene3D" id="1.20.1420.20">
    <property type="entry name" value="M75 peptidase, HXXE motif"/>
    <property type="match status" value="1"/>
</dbReference>
<dbReference type="CDD" id="cd14656">
    <property type="entry name" value="Imelysin-like_EfeO"/>
    <property type="match status" value="1"/>
</dbReference>
<dbReference type="InterPro" id="IPR018976">
    <property type="entry name" value="Imelysin-like"/>
</dbReference>
<keyword evidence="8" id="KW-1185">Reference proteome</keyword>
<dbReference type="PANTHER" id="PTHR39192">
    <property type="entry name" value="IRON UPTAKE SYSTEM COMPONENT EFEO"/>
    <property type="match status" value="1"/>
</dbReference>
<protein>
    <submittedName>
        <fullName evidence="7">Iron uptake system component EfeO</fullName>
    </submittedName>
</protein>
<evidence type="ECO:0000259" key="6">
    <source>
        <dbReference type="Pfam" id="PF09375"/>
    </source>
</evidence>
<dbReference type="STRING" id="310780.SAMN05216267_10364"/>